<protein>
    <recommendedName>
        <fullName evidence="2">Cupin type-1 domain-containing protein</fullName>
    </recommendedName>
</protein>
<proteinExistence type="predicted"/>
<dbReference type="AlphaFoldDB" id="A0A381PBP2"/>
<dbReference type="SUPFAM" id="SSF51182">
    <property type="entry name" value="RmlC-like cupins"/>
    <property type="match status" value="1"/>
</dbReference>
<dbReference type="InterPro" id="IPR011051">
    <property type="entry name" value="RmlC_Cupin_sf"/>
</dbReference>
<feature type="non-terminal residue" evidence="1">
    <location>
        <position position="1"/>
    </location>
</feature>
<dbReference type="InterPro" id="IPR014710">
    <property type="entry name" value="RmlC-like_jellyroll"/>
</dbReference>
<sequence length="166" mass="17418">VETVFVSPTLKGISKNPLAVFVVVKVPPGGETSVHTHPGPEFIYQLSGGIDYQGYQNDIFGMLQITNVDIERIPPTTSVQNRNPSGGTVAFLSWFLVDLSQPFASPAFSHDTGLGINLASLRNGVSVAAVSSNFGEGGIYSTFGAADAIDWDPPTAWSSASDGDTA</sequence>
<evidence type="ECO:0008006" key="2">
    <source>
        <dbReference type="Google" id="ProtNLM"/>
    </source>
</evidence>
<organism evidence="1">
    <name type="scientific">marine metagenome</name>
    <dbReference type="NCBI Taxonomy" id="408172"/>
    <lineage>
        <taxon>unclassified sequences</taxon>
        <taxon>metagenomes</taxon>
        <taxon>ecological metagenomes</taxon>
    </lineage>
</organism>
<evidence type="ECO:0000313" key="1">
    <source>
        <dbReference type="EMBL" id="SUZ63727.1"/>
    </source>
</evidence>
<dbReference type="Gene3D" id="2.60.120.10">
    <property type="entry name" value="Jelly Rolls"/>
    <property type="match status" value="1"/>
</dbReference>
<reference evidence="1" key="1">
    <citation type="submission" date="2018-05" db="EMBL/GenBank/DDBJ databases">
        <authorList>
            <person name="Lanie J.A."/>
            <person name="Ng W.-L."/>
            <person name="Kazmierczak K.M."/>
            <person name="Andrzejewski T.M."/>
            <person name="Davidsen T.M."/>
            <person name="Wayne K.J."/>
            <person name="Tettelin H."/>
            <person name="Glass J.I."/>
            <person name="Rusch D."/>
            <person name="Podicherti R."/>
            <person name="Tsui H.-C.T."/>
            <person name="Winkler M.E."/>
        </authorList>
    </citation>
    <scope>NUCLEOTIDE SEQUENCE</scope>
</reference>
<accession>A0A381PBP2</accession>
<dbReference type="EMBL" id="UINC01000923">
    <property type="protein sequence ID" value="SUZ63727.1"/>
    <property type="molecule type" value="Genomic_DNA"/>
</dbReference>
<name>A0A381PBP2_9ZZZZ</name>
<gene>
    <name evidence="1" type="ORF">METZ01_LOCUS16581</name>
</gene>